<dbReference type="PROSITE" id="PS51257">
    <property type="entry name" value="PROKAR_LIPOPROTEIN"/>
    <property type="match status" value="1"/>
</dbReference>
<keyword evidence="2" id="KW-0732">Signal</keyword>
<organism evidence="3 4">
    <name type="scientific">Rhypophila decipiens</name>
    <dbReference type="NCBI Taxonomy" id="261697"/>
    <lineage>
        <taxon>Eukaryota</taxon>
        <taxon>Fungi</taxon>
        <taxon>Dikarya</taxon>
        <taxon>Ascomycota</taxon>
        <taxon>Pezizomycotina</taxon>
        <taxon>Sordariomycetes</taxon>
        <taxon>Sordariomycetidae</taxon>
        <taxon>Sordariales</taxon>
        <taxon>Naviculisporaceae</taxon>
        <taxon>Rhypophila</taxon>
    </lineage>
</organism>
<proteinExistence type="predicted"/>
<evidence type="ECO:0000256" key="1">
    <source>
        <dbReference type="SAM" id="Phobius"/>
    </source>
</evidence>
<comment type="caution">
    <text evidence="3">The sequence shown here is derived from an EMBL/GenBank/DDBJ whole genome shotgun (WGS) entry which is preliminary data.</text>
</comment>
<feature type="chain" id="PRO_5042904402" description="Secreted protein" evidence="2">
    <location>
        <begin position="25"/>
        <end position="73"/>
    </location>
</feature>
<keyword evidence="1" id="KW-1133">Transmembrane helix</keyword>
<keyword evidence="1" id="KW-0472">Membrane</keyword>
<name>A0AAN7B7R7_9PEZI</name>
<accession>A0AAN7B7R7</accession>
<sequence>MSVEFKPCCILCLFVWFLLSCARGNQGMSRRSGHGEQESPHILSVWLVVGLVKKVVVFCFVGLSRQGCYKKRA</sequence>
<evidence type="ECO:0000313" key="4">
    <source>
        <dbReference type="Proteomes" id="UP001301769"/>
    </source>
</evidence>
<feature type="transmembrane region" description="Helical" evidence="1">
    <location>
        <begin position="40"/>
        <end position="63"/>
    </location>
</feature>
<protein>
    <recommendedName>
        <fullName evidence="5">Secreted protein</fullName>
    </recommendedName>
</protein>
<keyword evidence="4" id="KW-1185">Reference proteome</keyword>
<keyword evidence="1" id="KW-0812">Transmembrane</keyword>
<gene>
    <name evidence="3" type="ORF">QBC37DRAFT_173016</name>
</gene>
<dbReference type="Proteomes" id="UP001301769">
    <property type="component" value="Unassembled WGS sequence"/>
</dbReference>
<evidence type="ECO:0000313" key="3">
    <source>
        <dbReference type="EMBL" id="KAK4213429.1"/>
    </source>
</evidence>
<reference evidence="3" key="2">
    <citation type="submission" date="2023-05" db="EMBL/GenBank/DDBJ databases">
        <authorList>
            <consortium name="Lawrence Berkeley National Laboratory"/>
            <person name="Steindorff A."/>
            <person name="Hensen N."/>
            <person name="Bonometti L."/>
            <person name="Westerberg I."/>
            <person name="Brannstrom I.O."/>
            <person name="Guillou S."/>
            <person name="Cros-Aarteil S."/>
            <person name="Calhoun S."/>
            <person name="Haridas S."/>
            <person name="Kuo A."/>
            <person name="Mondo S."/>
            <person name="Pangilinan J."/>
            <person name="Riley R."/>
            <person name="Labutti K."/>
            <person name="Andreopoulos B."/>
            <person name="Lipzen A."/>
            <person name="Chen C."/>
            <person name="Yanf M."/>
            <person name="Daum C."/>
            <person name="Ng V."/>
            <person name="Clum A."/>
            <person name="Ohm R."/>
            <person name="Martin F."/>
            <person name="Silar P."/>
            <person name="Natvig D."/>
            <person name="Lalanne C."/>
            <person name="Gautier V."/>
            <person name="Ament-Velasquez S.L."/>
            <person name="Kruys A."/>
            <person name="Hutchinson M.I."/>
            <person name="Powell A.J."/>
            <person name="Barry K."/>
            <person name="Miller A.N."/>
            <person name="Grigoriev I.V."/>
            <person name="Debuchy R."/>
            <person name="Gladieux P."/>
            <person name="Thoren M.H."/>
            <person name="Johannesson H."/>
        </authorList>
    </citation>
    <scope>NUCLEOTIDE SEQUENCE</scope>
    <source>
        <strain evidence="3">PSN293</strain>
    </source>
</reference>
<dbReference type="AlphaFoldDB" id="A0AAN7B7R7"/>
<evidence type="ECO:0008006" key="5">
    <source>
        <dbReference type="Google" id="ProtNLM"/>
    </source>
</evidence>
<dbReference type="EMBL" id="MU858109">
    <property type="protein sequence ID" value="KAK4213429.1"/>
    <property type="molecule type" value="Genomic_DNA"/>
</dbReference>
<evidence type="ECO:0000256" key="2">
    <source>
        <dbReference type="SAM" id="SignalP"/>
    </source>
</evidence>
<feature type="signal peptide" evidence="2">
    <location>
        <begin position="1"/>
        <end position="24"/>
    </location>
</feature>
<reference evidence="3" key="1">
    <citation type="journal article" date="2023" name="Mol. Phylogenet. Evol.">
        <title>Genome-scale phylogeny and comparative genomics of the fungal order Sordariales.</title>
        <authorList>
            <person name="Hensen N."/>
            <person name="Bonometti L."/>
            <person name="Westerberg I."/>
            <person name="Brannstrom I.O."/>
            <person name="Guillou S."/>
            <person name="Cros-Aarteil S."/>
            <person name="Calhoun S."/>
            <person name="Haridas S."/>
            <person name="Kuo A."/>
            <person name="Mondo S."/>
            <person name="Pangilinan J."/>
            <person name="Riley R."/>
            <person name="LaButti K."/>
            <person name="Andreopoulos B."/>
            <person name="Lipzen A."/>
            <person name="Chen C."/>
            <person name="Yan M."/>
            <person name="Daum C."/>
            <person name="Ng V."/>
            <person name="Clum A."/>
            <person name="Steindorff A."/>
            <person name="Ohm R.A."/>
            <person name="Martin F."/>
            <person name="Silar P."/>
            <person name="Natvig D.O."/>
            <person name="Lalanne C."/>
            <person name="Gautier V."/>
            <person name="Ament-Velasquez S.L."/>
            <person name="Kruys A."/>
            <person name="Hutchinson M.I."/>
            <person name="Powell A.J."/>
            <person name="Barry K."/>
            <person name="Miller A.N."/>
            <person name="Grigoriev I.V."/>
            <person name="Debuchy R."/>
            <person name="Gladieux P."/>
            <person name="Hiltunen Thoren M."/>
            <person name="Johannesson H."/>
        </authorList>
    </citation>
    <scope>NUCLEOTIDE SEQUENCE</scope>
    <source>
        <strain evidence="3">PSN293</strain>
    </source>
</reference>